<accession>I6Z4D4</accession>
<dbReference type="Proteomes" id="UP000009011">
    <property type="component" value="Chromosome"/>
</dbReference>
<dbReference type="eggNOG" id="ENOG502ZA5E">
    <property type="taxonomic scope" value="Bacteria"/>
</dbReference>
<gene>
    <name evidence="1" type="ordered locus">MROS_0748</name>
</gene>
<sequence length="239" mass="28065">MEHLDLNIFITSADDAELAEYKLLAALKNYKEEFHKYRLYPFFGEIVEVSNQLHQLINSKEEFNKLRSKKITGIDLENQQLIYEYTEENLSEEKISRVFSFIEWALPKIKETLEEGAAVYDFVENNIEIKEIGLLPIYKDEGYFFVRDNRERMLYIYKFSMAKVVNSNVPFQSLKTNFVEAFKEEATVAPPEAIKLELIKKYPELPNPATYNLDTDVDFPFNETVLPVAKRKFIRFLAA</sequence>
<proteinExistence type="predicted"/>
<protein>
    <submittedName>
        <fullName evidence="1">Uncharacterized protein</fullName>
    </submittedName>
</protein>
<dbReference type="RefSeq" id="WP_014855426.1">
    <property type="nucleotide sequence ID" value="NC_018178.1"/>
</dbReference>
<evidence type="ECO:0000313" key="2">
    <source>
        <dbReference type="Proteomes" id="UP000009011"/>
    </source>
</evidence>
<dbReference type="OrthoDB" id="1523307at2"/>
<dbReference type="EMBL" id="CP003557">
    <property type="protein sequence ID" value="AFN73990.1"/>
    <property type="molecule type" value="Genomic_DNA"/>
</dbReference>
<keyword evidence="2" id="KW-1185">Reference proteome</keyword>
<dbReference type="HOGENOM" id="CLU_1178403_0_0_10"/>
<dbReference type="KEGG" id="mro:MROS_0748"/>
<name>I6Z4D4_MELRP</name>
<dbReference type="AlphaFoldDB" id="I6Z4D4"/>
<reference evidence="1 2" key="1">
    <citation type="journal article" date="2013" name="PLoS ONE">
        <title>Genomic analysis of Melioribacter roseus, facultatively anaerobic organotrophic bacterium representing a novel deep lineage within Bacteriodetes/Chlorobi group.</title>
        <authorList>
            <person name="Kadnikov V.V."/>
            <person name="Mardanov A.V."/>
            <person name="Podosokorskaya O.A."/>
            <person name="Gavrilov S.N."/>
            <person name="Kublanov I.V."/>
            <person name="Beletsky A.V."/>
            <person name="Bonch-Osmolovskaya E.A."/>
            <person name="Ravin N.V."/>
        </authorList>
    </citation>
    <scope>NUCLEOTIDE SEQUENCE [LARGE SCALE GENOMIC DNA]</scope>
    <source>
        <strain evidence="2">JCM 17771 / P3M-2</strain>
    </source>
</reference>
<organism evidence="1 2">
    <name type="scientific">Melioribacter roseus (strain DSM 23840 / JCM 17771 / VKM B-2668 / P3M-2)</name>
    <dbReference type="NCBI Taxonomy" id="1191523"/>
    <lineage>
        <taxon>Bacteria</taxon>
        <taxon>Pseudomonadati</taxon>
        <taxon>Ignavibacteriota</taxon>
        <taxon>Ignavibacteria</taxon>
        <taxon>Ignavibacteriales</taxon>
        <taxon>Melioribacteraceae</taxon>
        <taxon>Melioribacter</taxon>
    </lineage>
</organism>
<evidence type="ECO:0000313" key="1">
    <source>
        <dbReference type="EMBL" id="AFN73990.1"/>
    </source>
</evidence>
<dbReference type="STRING" id="1191523.MROS_0748"/>